<dbReference type="PANTHER" id="PTHR33570">
    <property type="entry name" value="4-CARBOXYMUCONOLACTONE DECARBOXYLASE FAMILY PROTEIN"/>
    <property type="match status" value="1"/>
</dbReference>
<dbReference type="PANTHER" id="PTHR33570:SF2">
    <property type="entry name" value="CARBOXYMUCONOLACTONE DECARBOXYLASE-LIKE DOMAIN-CONTAINING PROTEIN"/>
    <property type="match status" value="1"/>
</dbReference>
<dbReference type="InterPro" id="IPR000073">
    <property type="entry name" value="AB_hydrolase_1"/>
</dbReference>
<dbReference type="GO" id="GO:0042952">
    <property type="term" value="P:beta-ketoadipate pathway"/>
    <property type="evidence" value="ECO:0007669"/>
    <property type="project" value="InterPro"/>
</dbReference>
<dbReference type="Pfam" id="PF02627">
    <property type="entry name" value="CMD"/>
    <property type="match status" value="1"/>
</dbReference>
<proteinExistence type="predicted"/>
<dbReference type="InterPro" id="IPR029058">
    <property type="entry name" value="AB_hydrolase_fold"/>
</dbReference>
<dbReference type="SUPFAM" id="SSF69118">
    <property type="entry name" value="AhpD-like"/>
    <property type="match status" value="1"/>
</dbReference>
<accession>A0A1H0ZYS4</accession>
<dbReference type="NCBIfam" id="TIGR02427">
    <property type="entry name" value="protocat_pcaD"/>
    <property type="match status" value="1"/>
</dbReference>
<dbReference type="InterPro" id="IPR026968">
    <property type="entry name" value="PcaD/CatD"/>
</dbReference>
<keyword evidence="4" id="KW-1185">Reference proteome</keyword>
<dbReference type="SUPFAM" id="SSF53474">
    <property type="entry name" value="alpha/beta-Hydrolases"/>
    <property type="match status" value="1"/>
</dbReference>
<dbReference type="InterPro" id="IPR003779">
    <property type="entry name" value="CMD-like"/>
</dbReference>
<evidence type="ECO:0000259" key="2">
    <source>
        <dbReference type="Pfam" id="PF02627"/>
    </source>
</evidence>
<reference evidence="4" key="1">
    <citation type="submission" date="2016-10" db="EMBL/GenBank/DDBJ databases">
        <authorList>
            <person name="Varghese N."/>
            <person name="Submissions S."/>
        </authorList>
    </citation>
    <scope>NUCLEOTIDE SEQUENCE [LARGE SCALE GENOMIC DNA]</scope>
    <source>
        <strain evidence="4">DSM 45459</strain>
    </source>
</reference>
<dbReference type="InterPro" id="IPR052512">
    <property type="entry name" value="4CMD/NDH-1_regulator"/>
</dbReference>
<dbReference type="Gene3D" id="1.20.1290.10">
    <property type="entry name" value="AhpD-like"/>
    <property type="match status" value="1"/>
</dbReference>
<organism evidence="3 4">
    <name type="scientific">Actinopolyspora saharensis</name>
    <dbReference type="NCBI Taxonomy" id="995062"/>
    <lineage>
        <taxon>Bacteria</taxon>
        <taxon>Bacillati</taxon>
        <taxon>Actinomycetota</taxon>
        <taxon>Actinomycetes</taxon>
        <taxon>Actinopolysporales</taxon>
        <taxon>Actinopolysporaceae</taxon>
        <taxon>Actinopolyspora</taxon>
    </lineage>
</organism>
<name>A0A1H0ZYS4_9ACTN</name>
<protein>
    <submittedName>
        <fullName evidence="3">3-oxoadipate enol-lactonase / 4-carboxymuconolactone decarboxylase</fullName>
    </submittedName>
</protein>
<dbReference type="NCBIfam" id="TIGR02425">
    <property type="entry name" value="decarb_PcaC"/>
    <property type="match status" value="1"/>
</dbReference>
<evidence type="ECO:0000259" key="1">
    <source>
        <dbReference type="Pfam" id="PF00561"/>
    </source>
</evidence>
<dbReference type="PRINTS" id="PR00111">
    <property type="entry name" value="ABHYDROLASE"/>
</dbReference>
<feature type="domain" description="Carboxymuconolactone decarboxylase-like" evidence="2">
    <location>
        <begin position="302"/>
        <end position="384"/>
    </location>
</feature>
<dbReference type="STRING" id="995062.SAMN04489718_1320"/>
<dbReference type="GO" id="GO:0051920">
    <property type="term" value="F:peroxiredoxin activity"/>
    <property type="evidence" value="ECO:0007669"/>
    <property type="project" value="InterPro"/>
</dbReference>
<dbReference type="Proteomes" id="UP000199301">
    <property type="component" value="Unassembled WGS sequence"/>
</dbReference>
<gene>
    <name evidence="3" type="ORF">SAMN04489718_1320</name>
</gene>
<dbReference type="OrthoDB" id="9802489at2"/>
<feature type="domain" description="AB hydrolase-1" evidence="1">
    <location>
        <begin position="14"/>
        <end position="237"/>
    </location>
</feature>
<evidence type="ECO:0000313" key="3">
    <source>
        <dbReference type="EMBL" id="SDQ32587.1"/>
    </source>
</evidence>
<evidence type="ECO:0000313" key="4">
    <source>
        <dbReference type="Proteomes" id="UP000199301"/>
    </source>
</evidence>
<dbReference type="GO" id="GO:0047570">
    <property type="term" value="F:3-oxoadipate enol-lactonase activity"/>
    <property type="evidence" value="ECO:0007669"/>
    <property type="project" value="InterPro"/>
</dbReference>
<sequence length="396" mass="42787">MIPDYELTGPPQAPVLVLSNSLGTDRTMWDAQLPALSARFRVLRYDQRGHGRTPATSGPYDLELLGRDVLDLLDHLEIGRVHFAGVSLGGMTGMWLASNAPERIDRLALLCTSAALGPASNWRERAEFVRANGTSAMVRSALERWFTPELASRQDVFAKYGAMISATDDEGYAGCCEAIATMGLDDRLGEITAPALVVAGYDDPATPPEHAERIAGGIAGARLEVLENAAHLANVERAEQVDRLLVEHFAGEEQRMSVGADRAAGERAAPDRTGTGTAVRRQVLGDAHVDRANERTTEFTAPFQDFITRYAWGELWASEEMDRPTRSCVTLAILAATGNHDELAMHVRAARRNGVAAGTIRQVLMHVAVYAGVPKANSAFALADRILSEEDEQSGA</sequence>
<dbReference type="InterPro" id="IPR012788">
    <property type="entry name" value="Decarb_PcaC"/>
</dbReference>
<dbReference type="RefSeq" id="WP_092521741.1">
    <property type="nucleotide sequence ID" value="NZ_FNKO01000001.1"/>
</dbReference>
<dbReference type="InterPro" id="IPR029032">
    <property type="entry name" value="AhpD-like"/>
</dbReference>
<dbReference type="Gene3D" id="3.40.50.1820">
    <property type="entry name" value="alpha/beta hydrolase"/>
    <property type="match status" value="1"/>
</dbReference>
<dbReference type="AlphaFoldDB" id="A0A1H0ZYS4"/>
<dbReference type="Pfam" id="PF00561">
    <property type="entry name" value="Abhydrolase_1"/>
    <property type="match status" value="1"/>
</dbReference>
<dbReference type="EMBL" id="FNKO01000001">
    <property type="protein sequence ID" value="SDQ32587.1"/>
    <property type="molecule type" value="Genomic_DNA"/>
</dbReference>